<dbReference type="InterPro" id="IPR023584">
    <property type="entry name" value="Ribosome_recyc_fac_dom"/>
</dbReference>
<evidence type="ECO:0000256" key="6">
    <source>
        <dbReference type="HAMAP-Rule" id="MF_00040"/>
    </source>
</evidence>
<dbReference type="SUPFAM" id="SSF55194">
    <property type="entry name" value="Ribosome recycling factor, RRF"/>
    <property type="match status" value="1"/>
</dbReference>
<feature type="domain" description="Ribosome recycling factor" evidence="7">
    <location>
        <begin position="27"/>
        <end position="190"/>
    </location>
</feature>
<evidence type="ECO:0000256" key="2">
    <source>
        <dbReference type="ARBA" id="ARBA00005912"/>
    </source>
</evidence>
<evidence type="ECO:0000256" key="3">
    <source>
        <dbReference type="ARBA" id="ARBA00022490"/>
    </source>
</evidence>
<dbReference type="NCBIfam" id="TIGR00496">
    <property type="entry name" value="frr"/>
    <property type="match status" value="1"/>
</dbReference>
<keyword evidence="9" id="KW-1185">Reference proteome</keyword>
<gene>
    <name evidence="6" type="primary">frr</name>
    <name evidence="8" type="ORF">SAMN04488087_0717</name>
</gene>
<keyword evidence="4 6" id="KW-0648">Protein biosynthesis</keyword>
<dbReference type="Pfam" id="PF01765">
    <property type="entry name" value="RRF"/>
    <property type="match status" value="1"/>
</dbReference>
<dbReference type="EMBL" id="FRAU01000002">
    <property type="protein sequence ID" value="SHK27800.1"/>
    <property type="molecule type" value="Genomic_DNA"/>
</dbReference>
<reference evidence="9" key="1">
    <citation type="submission" date="2016-11" db="EMBL/GenBank/DDBJ databases">
        <authorList>
            <person name="Varghese N."/>
            <person name="Submissions S."/>
        </authorList>
    </citation>
    <scope>NUCLEOTIDE SEQUENCE [LARGE SCALE GENOMIC DNA]</scope>
    <source>
        <strain evidence="9">DSM 22212</strain>
    </source>
</reference>
<evidence type="ECO:0000256" key="4">
    <source>
        <dbReference type="ARBA" id="ARBA00022917"/>
    </source>
</evidence>
<dbReference type="HAMAP" id="MF_00040">
    <property type="entry name" value="RRF"/>
    <property type="match status" value="1"/>
</dbReference>
<dbReference type="InterPro" id="IPR036191">
    <property type="entry name" value="RRF_sf"/>
</dbReference>
<dbReference type="Gene3D" id="1.10.132.20">
    <property type="entry name" value="Ribosome-recycling factor"/>
    <property type="match status" value="1"/>
</dbReference>
<evidence type="ECO:0000259" key="7">
    <source>
        <dbReference type="Pfam" id="PF01765"/>
    </source>
</evidence>
<dbReference type="GO" id="GO:0005737">
    <property type="term" value="C:cytoplasm"/>
    <property type="evidence" value="ECO:0007669"/>
    <property type="project" value="UniProtKB-SubCell"/>
</dbReference>
<dbReference type="InterPro" id="IPR002661">
    <property type="entry name" value="Ribosome_recyc_fac"/>
</dbReference>
<comment type="subcellular location">
    <subcellularLocation>
        <location evidence="1 6">Cytoplasm</location>
    </subcellularLocation>
</comment>
<evidence type="ECO:0000313" key="8">
    <source>
        <dbReference type="EMBL" id="SHK27800.1"/>
    </source>
</evidence>
<dbReference type="FunFam" id="3.30.1360.40:FF:000001">
    <property type="entry name" value="Ribosome-recycling factor"/>
    <property type="match status" value="1"/>
</dbReference>
<dbReference type="Gene3D" id="3.30.1360.40">
    <property type="match status" value="1"/>
</dbReference>
<name>A0A1M6R5X5_9BACT</name>
<comment type="similarity">
    <text evidence="2 6">Belongs to the RRF family.</text>
</comment>
<dbReference type="PANTHER" id="PTHR20982:SF3">
    <property type="entry name" value="MITOCHONDRIAL RIBOSOME RECYCLING FACTOR PSEUDO 1"/>
    <property type="match status" value="1"/>
</dbReference>
<dbReference type="Proteomes" id="UP000185812">
    <property type="component" value="Unassembled WGS sequence"/>
</dbReference>
<organism evidence="8 9">
    <name type="scientific">Rhodothermus profundi</name>
    <dbReference type="NCBI Taxonomy" id="633813"/>
    <lineage>
        <taxon>Bacteria</taxon>
        <taxon>Pseudomonadati</taxon>
        <taxon>Rhodothermota</taxon>
        <taxon>Rhodothermia</taxon>
        <taxon>Rhodothermales</taxon>
        <taxon>Rhodothermaceae</taxon>
        <taxon>Rhodothermus</taxon>
    </lineage>
</organism>
<protein>
    <recommendedName>
        <fullName evidence="6">Ribosome-recycling factor</fullName>
        <shortName evidence="6">RRF</shortName>
    </recommendedName>
    <alternativeName>
        <fullName evidence="6">Ribosome-releasing factor</fullName>
    </alternativeName>
</protein>
<dbReference type="FunFam" id="1.10.132.20:FF:000001">
    <property type="entry name" value="Ribosome-recycling factor"/>
    <property type="match status" value="1"/>
</dbReference>
<dbReference type="CDD" id="cd00520">
    <property type="entry name" value="RRF"/>
    <property type="match status" value="1"/>
</dbReference>
<sequence>MVAIPNEHLQLILDDAREHMEKSLAHLRTELAALRAGRASPAMLEDVRVEYYGTMTPLLQLASITAPQPDLLIVQPWDRSALGAIERAIINANLGLNPSNDGNIIRIPIPPLSEERRKELVRAARIRAEEARVAIRNIRRHAKDHIKKAKEEEHLPEDLCHTAEEELQKLTDTYIGKVNQLLERKEAEIMEV</sequence>
<evidence type="ECO:0000313" key="9">
    <source>
        <dbReference type="Proteomes" id="UP000185812"/>
    </source>
</evidence>
<proteinExistence type="inferred from homology"/>
<evidence type="ECO:0000256" key="1">
    <source>
        <dbReference type="ARBA" id="ARBA00004496"/>
    </source>
</evidence>
<dbReference type="OrthoDB" id="9804006at2"/>
<dbReference type="GO" id="GO:0043023">
    <property type="term" value="F:ribosomal large subunit binding"/>
    <property type="evidence" value="ECO:0007669"/>
    <property type="project" value="TreeGrafter"/>
</dbReference>
<dbReference type="STRING" id="633813.SAMN04488087_0717"/>
<dbReference type="GO" id="GO:0006415">
    <property type="term" value="P:translational termination"/>
    <property type="evidence" value="ECO:0007669"/>
    <property type="project" value="UniProtKB-UniRule"/>
</dbReference>
<dbReference type="PANTHER" id="PTHR20982">
    <property type="entry name" value="RIBOSOME RECYCLING FACTOR"/>
    <property type="match status" value="1"/>
</dbReference>
<keyword evidence="3 6" id="KW-0963">Cytoplasm</keyword>
<accession>A0A1M6R5X5</accession>
<comment type="function">
    <text evidence="5 6">Responsible for the release of ribosomes from messenger RNA at the termination of protein biosynthesis. May increase the efficiency of translation by recycling ribosomes from one round of translation to another.</text>
</comment>
<evidence type="ECO:0000256" key="5">
    <source>
        <dbReference type="ARBA" id="ARBA00025050"/>
    </source>
</evidence>
<dbReference type="AlphaFoldDB" id="A0A1M6R5X5"/>